<sequence>MRTARKSLSIAVTLLLTAAVYSWSAAVAPPNLSHQAVSIKDGLITMQARNLPMRDVLQNIATQANVEIVVQGSVEQTVSADFSRTVLEEALRRITQDFNSVFMYGTQQSGQSRPPIEKVLLYAKTAPGSKANAQVVVFRPGSTLPVKITPQQEKSEQVQIESEEAEQPSIEAIVEQMKSNDPALRQEPSRRRPPSAPHMK</sequence>
<dbReference type="Proteomes" id="UP000316238">
    <property type="component" value="Unassembled WGS sequence"/>
</dbReference>
<accession>A0A521FZW5</accession>
<dbReference type="EMBL" id="NQJD01000030">
    <property type="protein sequence ID" value="TAA74318.1"/>
    <property type="molecule type" value="Genomic_DNA"/>
</dbReference>
<evidence type="ECO:0000256" key="1">
    <source>
        <dbReference type="SAM" id="MobiDB-lite"/>
    </source>
</evidence>
<comment type="caution">
    <text evidence="3">The sequence shown here is derived from an EMBL/GenBank/DDBJ whole genome shotgun (WGS) entry which is preliminary data.</text>
</comment>
<organism evidence="3 4">
    <name type="scientific">Candidatus Electronema aureum</name>
    <dbReference type="NCBI Taxonomy" id="2005002"/>
    <lineage>
        <taxon>Bacteria</taxon>
        <taxon>Pseudomonadati</taxon>
        <taxon>Thermodesulfobacteriota</taxon>
        <taxon>Desulfobulbia</taxon>
        <taxon>Desulfobulbales</taxon>
        <taxon>Desulfobulbaceae</taxon>
        <taxon>Candidatus Electronema</taxon>
    </lineage>
</organism>
<evidence type="ECO:0000256" key="2">
    <source>
        <dbReference type="SAM" id="SignalP"/>
    </source>
</evidence>
<feature type="region of interest" description="Disordered" evidence="1">
    <location>
        <begin position="176"/>
        <end position="200"/>
    </location>
</feature>
<gene>
    <name evidence="3" type="ORF">CDV28_13014</name>
</gene>
<evidence type="ECO:0000313" key="3">
    <source>
        <dbReference type="EMBL" id="TAA74318.1"/>
    </source>
</evidence>
<dbReference type="Gene3D" id="3.55.50.30">
    <property type="match status" value="1"/>
</dbReference>
<evidence type="ECO:0000313" key="4">
    <source>
        <dbReference type="Proteomes" id="UP000316238"/>
    </source>
</evidence>
<dbReference type="AlphaFoldDB" id="A0A521FZW5"/>
<feature type="chain" id="PRO_5021909246" evidence="2">
    <location>
        <begin position="26"/>
        <end position="200"/>
    </location>
</feature>
<name>A0A521FZW5_9BACT</name>
<reference evidence="3" key="1">
    <citation type="submission" date="2017-07" db="EMBL/GenBank/DDBJ databases">
        <title>The cable genome - Insights into the physiology and evolution of filamentous bacteria capable of sulfide oxidation via long distance electron transfer.</title>
        <authorList>
            <person name="Thorup C."/>
            <person name="Bjerg J.T."/>
            <person name="Schreiber L."/>
            <person name="Nielsen L.P."/>
            <person name="Kjeldsen K.U."/>
            <person name="Boesen T."/>
            <person name="Boggild A."/>
            <person name="Meysman F."/>
            <person name="Geelhoed J."/>
            <person name="Schramm A."/>
        </authorList>
    </citation>
    <scope>NUCLEOTIDE SEQUENCE [LARGE SCALE GENOMIC DNA]</scope>
    <source>
        <strain evidence="3">GS</strain>
    </source>
</reference>
<keyword evidence="4" id="KW-1185">Reference proteome</keyword>
<feature type="signal peptide" evidence="2">
    <location>
        <begin position="1"/>
        <end position="25"/>
    </location>
</feature>
<keyword evidence="2" id="KW-0732">Signal</keyword>
<proteinExistence type="predicted"/>
<protein>
    <submittedName>
        <fullName evidence="3">Uncharacterized protein</fullName>
    </submittedName>
</protein>